<accession>A0A6L2MDP3</accession>
<evidence type="ECO:0000313" key="1">
    <source>
        <dbReference type="EMBL" id="GEU71810.1"/>
    </source>
</evidence>
<comment type="caution">
    <text evidence="1">The sequence shown here is derived from an EMBL/GenBank/DDBJ whole genome shotgun (WGS) entry which is preliminary data.</text>
</comment>
<dbReference type="AlphaFoldDB" id="A0A6L2MDP3"/>
<sequence>MADNRTMEEMLQAPTEGYGYAIVVPDILAKNFEIRTGLLSLIQANQFHGFKSNNPQDHIRSFNRITSTLKVRNVPNDSINLMLFPYSLKGATKIWYEKEPPRSILTWGDLPVASKVSTTSSGSSSSTDARIDKLTDTISNLVETFNKKMTIPATVKAVAEKCVICGGAHPYYGCIATDSNTSSAYAAMEYRFHFGFETILSNTIANPRGDLNAITTRSGVSYDGPPIPPPFSSLLKVVKRVPEMTTSSANNSVFRGFFEKQKLTGHNFIDWYRQLRIVLSTEDKLNYLEQPISSAPVALEGQQVASEIIAAHTAWIKGSKKIARLMLMTMEPKIQQNLENLHAHEMLLELKTLFA</sequence>
<name>A0A6L2MDP3_TANCI</name>
<organism evidence="1">
    <name type="scientific">Tanacetum cinerariifolium</name>
    <name type="common">Dalmatian daisy</name>
    <name type="synonym">Chrysanthemum cinerariifolium</name>
    <dbReference type="NCBI Taxonomy" id="118510"/>
    <lineage>
        <taxon>Eukaryota</taxon>
        <taxon>Viridiplantae</taxon>
        <taxon>Streptophyta</taxon>
        <taxon>Embryophyta</taxon>
        <taxon>Tracheophyta</taxon>
        <taxon>Spermatophyta</taxon>
        <taxon>Magnoliopsida</taxon>
        <taxon>eudicotyledons</taxon>
        <taxon>Gunneridae</taxon>
        <taxon>Pentapetalae</taxon>
        <taxon>asterids</taxon>
        <taxon>campanulids</taxon>
        <taxon>Asterales</taxon>
        <taxon>Asteraceae</taxon>
        <taxon>Asteroideae</taxon>
        <taxon>Anthemideae</taxon>
        <taxon>Anthemidinae</taxon>
        <taxon>Tanacetum</taxon>
    </lineage>
</organism>
<gene>
    <name evidence="1" type="ORF">Tci_043788</name>
</gene>
<dbReference type="EMBL" id="BKCJ010006374">
    <property type="protein sequence ID" value="GEU71810.1"/>
    <property type="molecule type" value="Genomic_DNA"/>
</dbReference>
<reference evidence="1" key="1">
    <citation type="journal article" date="2019" name="Sci. Rep.">
        <title>Draft genome of Tanacetum cinerariifolium, the natural source of mosquito coil.</title>
        <authorList>
            <person name="Yamashiro T."/>
            <person name="Shiraishi A."/>
            <person name="Satake H."/>
            <person name="Nakayama K."/>
        </authorList>
    </citation>
    <scope>NUCLEOTIDE SEQUENCE</scope>
</reference>
<proteinExistence type="predicted"/>
<protein>
    <submittedName>
        <fullName evidence="1">Zinc finger, CCHC-type</fullName>
    </submittedName>
</protein>